<evidence type="ECO:0000256" key="1">
    <source>
        <dbReference type="SAM" id="Phobius"/>
    </source>
</evidence>
<keyword evidence="3" id="KW-1185">Reference proteome</keyword>
<organism evidence="2 3">
    <name type="scientific">Aureobasidium pullulans EXF-150</name>
    <dbReference type="NCBI Taxonomy" id="1043002"/>
    <lineage>
        <taxon>Eukaryota</taxon>
        <taxon>Fungi</taxon>
        <taxon>Dikarya</taxon>
        <taxon>Ascomycota</taxon>
        <taxon>Pezizomycotina</taxon>
        <taxon>Dothideomycetes</taxon>
        <taxon>Dothideomycetidae</taxon>
        <taxon>Dothideales</taxon>
        <taxon>Saccotheciaceae</taxon>
        <taxon>Aureobasidium</taxon>
    </lineage>
</organism>
<dbReference type="AlphaFoldDB" id="A0A074XSM0"/>
<dbReference type="Proteomes" id="UP000030706">
    <property type="component" value="Unassembled WGS sequence"/>
</dbReference>
<dbReference type="OrthoDB" id="5216128at2759"/>
<dbReference type="EMBL" id="KL584978">
    <property type="protein sequence ID" value="KEQ86604.1"/>
    <property type="molecule type" value="Genomic_DNA"/>
</dbReference>
<dbReference type="GeneID" id="40745919"/>
<protein>
    <recommendedName>
        <fullName evidence="4">DUF4267 domain-containing protein</fullName>
    </recommendedName>
</protein>
<proteinExistence type="predicted"/>
<feature type="transmembrane region" description="Helical" evidence="1">
    <location>
        <begin position="108"/>
        <end position="130"/>
    </location>
</feature>
<dbReference type="InterPro" id="IPR025363">
    <property type="entry name" value="DUF4267"/>
</dbReference>
<dbReference type="HOGENOM" id="CLU_144283_0_0_1"/>
<accession>A0A074XSM0</accession>
<evidence type="ECO:0000313" key="3">
    <source>
        <dbReference type="Proteomes" id="UP000030706"/>
    </source>
</evidence>
<keyword evidence="1" id="KW-0472">Membrane</keyword>
<keyword evidence="1" id="KW-0812">Transmembrane</keyword>
<sequence>MSLLSESTHLINAAAVLGHLFLLGGSVAIISPRSALGAFGLTVPTAPESQRLVDLLIPLYGFREISLGISMVAASRYGSPKTLGWAVMSLGAITVGDAWIAQKQSRKMGWIFLGITPVTTALAAGLLGYFD</sequence>
<feature type="transmembrane region" description="Helical" evidence="1">
    <location>
        <begin position="83"/>
        <end position="101"/>
    </location>
</feature>
<gene>
    <name evidence="2" type="ORF">M438DRAFT_333493</name>
</gene>
<feature type="transmembrane region" description="Helical" evidence="1">
    <location>
        <begin position="20"/>
        <end position="43"/>
    </location>
</feature>
<evidence type="ECO:0000313" key="2">
    <source>
        <dbReference type="EMBL" id="KEQ86604.1"/>
    </source>
</evidence>
<reference evidence="2 3" key="1">
    <citation type="journal article" date="2014" name="BMC Genomics">
        <title>Genome sequencing of four Aureobasidium pullulans varieties: biotechnological potential, stress tolerance, and description of new species.</title>
        <authorList>
            <person name="Gostin Ar C."/>
            <person name="Ohm R.A."/>
            <person name="Kogej T."/>
            <person name="Sonjak S."/>
            <person name="Turk M."/>
            <person name="Zajc J."/>
            <person name="Zalar P."/>
            <person name="Grube M."/>
            <person name="Sun H."/>
            <person name="Han J."/>
            <person name="Sharma A."/>
            <person name="Chiniquy J."/>
            <person name="Ngan C.Y."/>
            <person name="Lipzen A."/>
            <person name="Barry K."/>
            <person name="Grigoriev I.V."/>
            <person name="Gunde-Cimerman N."/>
        </authorList>
    </citation>
    <scope>NUCLEOTIDE SEQUENCE [LARGE SCALE GENOMIC DNA]</scope>
    <source>
        <strain evidence="2 3">EXF-150</strain>
    </source>
</reference>
<keyword evidence="1" id="KW-1133">Transmembrane helix</keyword>
<dbReference type="Pfam" id="PF14087">
    <property type="entry name" value="DUF4267"/>
    <property type="match status" value="1"/>
</dbReference>
<name>A0A074XSM0_AURPU</name>
<evidence type="ECO:0008006" key="4">
    <source>
        <dbReference type="Google" id="ProtNLM"/>
    </source>
</evidence>
<dbReference type="RefSeq" id="XP_029762791.1">
    <property type="nucleotide sequence ID" value="XM_029903613.1"/>
</dbReference>